<dbReference type="KEGG" id="bly:A2T55_04225"/>
<protein>
    <submittedName>
        <fullName evidence="3">Uncharacterized protein</fullName>
    </submittedName>
</protein>
<accession>A0A142NL67</accession>
<evidence type="ECO:0000256" key="1">
    <source>
        <dbReference type="SAM" id="MobiDB-lite"/>
    </source>
</evidence>
<feature type="transmembrane region" description="Helical" evidence="2">
    <location>
        <begin position="12"/>
        <end position="34"/>
    </location>
</feature>
<dbReference type="AlphaFoldDB" id="A0A142NL67"/>
<evidence type="ECO:0000256" key="2">
    <source>
        <dbReference type="SAM" id="Phobius"/>
    </source>
</evidence>
<name>A0A142NL67_BRELN</name>
<dbReference type="Proteomes" id="UP000075950">
    <property type="component" value="Chromosome"/>
</dbReference>
<sequence length="209" mass="23747">MEWGWNPDTVIAVATFVAMLAATAAGIFAGISFVQMKKQALEAEKQTAHARQQAEAAAKQLQWARIDREREHAESVAAWTEFEDDNLIVIVQNRSYAPIYDVRLASCLGTQGNPELYYAARKNLVPPSADRGHIIDPAWATKANIDDWVSRHPKNPHPRVDLIFFDKFGVQWRRSQNGRLEKFPNESEIPKEWRDAQGKPLTVKRDSPR</sequence>
<dbReference type="RefSeq" id="WP_062861094.1">
    <property type="nucleotide sequence ID" value="NZ_CP014869.1"/>
</dbReference>
<proteinExistence type="predicted"/>
<keyword evidence="2" id="KW-1133">Transmembrane helix</keyword>
<organism evidence="3 4">
    <name type="scientific">Brevibacterium linens</name>
    <dbReference type="NCBI Taxonomy" id="1703"/>
    <lineage>
        <taxon>Bacteria</taxon>
        <taxon>Bacillati</taxon>
        <taxon>Actinomycetota</taxon>
        <taxon>Actinomycetes</taxon>
        <taxon>Micrococcales</taxon>
        <taxon>Brevibacteriaceae</taxon>
        <taxon>Brevibacterium</taxon>
    </lineage>
</organism>
<gene>
    <name evidence="3" type="ORF">A2T55_04225</name>
</gene>
<reference evidence="4" key="1">
    <citation type="submission" date="2016-03" db="EMBL/GenBank/DDBJ databases">
        <authorList>
            <person name="Ploux O."/>
        </authorList>
    </citation>
    <scope>NUCLEOTIDE SEQUENCE [LARGE SCALE GENOMIC DNA]</scope>
    <source>
        <strain evidence="4">BS258</strain>
    </source>
</reference>
<evidence type="ECO:0000313" key="3">
    <source>
        <dbReference type="EMBL" id="AMT93089.1"/>
    </source>
</evidence>
<keyword evidence="2" id="KW-0812">Transmembrane</keyword>
<dbReference type="EMBL" id="CP014869">
    <property type="protein sequence ID" value="AMT93089.1"/>
    <property type="molecule type" value="Genomic_DNA"/>
</dbReference>
<evidence type="ECO:0000313" key="4">
    <source>
        <dbReference type="Proteomes" id="UP000075950"/>
    </source>
</evidence>
<feature type="region of interest" description="Disordered" evidence="1">
    <location>
        <begin position="179"/>
        <end position="209"/>
    </location>
</feature>
<keyword evidence="2" id="KW-0472">Membrane</keyword>